<keyword evidence="11" id="KW-1185">Reference proteome</keyword>
<name>D6XCG0_STRX2</name>
<dbReference type="InterPro" id="IPR045865">
    <property type="entry name" value="ACT-like_dom_sf"/>
</dbReference>
<feature type="region of interest" description="Disordered" evidence="8">
    <location>
        <begin position="264"/>
        <end position="293"/>
    </location>
</feature>
<dbReference type="PROSITE" id="PS51171">
    <property type="entry name" value="PREPHENATE_DEHYDR_3"/>
    <property type="match status" value="1"/>
</dbReference>
<keyword evidence="5" id="KW-0584">Phenylalanine biosynthesis</keyword>
<dbReference type="Pfam" id="PF00800">
    <property type="entry name" value="PDT"/>
    <property type="match status" value="1"/>
</dbReference>
<dbReference type="PROSITE" id="PS00857">
    <property type="entry name" value="PREPHENATE_DEHYDR_1"/>
    <property type="match status" value="1"/>
</dbReference>
<evidence type="ECO:0000256" key="5">
    <source>
        <dbReference type="ARBA" id="ARBA00023222"/>
    </source>
</evidence>
<evidence type="ECO:0000259" key="9">
    <source>
        <dbReference type="PROSITE" id="PS51171"/>
    </source>
</evidence>
<dbReference type="GO" id="GO:0005737">
    <property type="term" value="C:cytoplasm"/>
    <property type="evidence" value="ECO:0007669"/>
    <property type="project" value="TreeGrafter"/>
</dbReference>
<dbReference type="CDD" id="cd13631">
    <property type="entry name" value="PBP2_Ct-PDT_like"/>
    <property type="match status" value="1"/>
</dbReference>
<evidence type="ECO:0000256" key="7">
    <source>
        <dbReference type="ARBA" id="ARBA00047848"/>
    </source>
</evidence>
<evidence type="ECO:0000313" key="11">
    <source>
        <dbReference type="Proteomes" id="UP000002785"/>
    </source>
</evidence>
<dbReference type="Gene3D" id="3.30.70.260">
    <property type="match status" value="1"/>
</dbReference>
<evidence type="ECO:0000256" key="4">
    <source>
        <dbReference type="ARBA" id="ARBA00023141"/>
    </source>
</evidence>
<sequence length="357" mass="37176">MTTVAYQGEPGSNSATAAHTLYPGCAEQPCTGFEQALDAVTLGTADVAVIPVDNSAAGRVADVHHLLPESGLFIIAEHFLGIRFDLMGVPGGTPDQVECVRSHVHALGQCRKVLREGGWRTLVTDDTAGAAREVAELADPRHAALAPPAAAGLYGLDVLRSGVEDDPDNTTRFVVLSREAGVAPDAGEPTMTSLFFSVRNIPSALFKALGGFATSGVNLTKIESYQIGAGLNASRFLRRDRGPPRRAACRPRPARTAVLLHRGTHPRRVPGPSAPAGALSAGAGPGRVRGRSADSAPVLGLEHPALLLQLGGEADQQVLGHGVRRAGLLDAFPYPFDDRGEGPHQGADGVHVLRPAG</sequence>
<accession>D6XCG0</accession>
<dbReference type="HOGENOM" id="CLU_775957_0_0_11"/>
<gene>
    <name evidence="10" type="ORF">SSEG_10657</name>
</gene>
<comment type="catalytic activity">
    <reaction evidence="7">
        <text>prephenate + H(+) = 3-phenylpyruvate + CO2 + H2O</text>
        <dbReference type="Rhea" id="RHEA:21648"/>
        <dbReference type="ChEBI" id="CHEBI:15377"/>
        <dbReference type="ChEBI" id="CHEBI:15378"/>
        <dbReference type="ChEBI" id="CHEBI:16526"/>
        <dbReference type="ChEBI" id="CHEBI:18005"/>
        <dbReference type="ChEBI" id="CHEBI:29934"/>
        <dbReference type="EC" id="4.2.1.51"/>
    </reaction>
</comment>
<keyword evidence="6" id="KW-0456">Lyase</keyword>
<organism evidence="10 11">
    <name type="scientific">Streptomyces sviceus (strain ATCC 29083 / DSM 924 / JCM 4929 / NBRC 13980 / NCIMB 11184 / NRRL 5439 / UC 5370)</name>
    <dbReference type="NCBI Taxonomy" id="463191"/>
    <lineage>
        <taxon>Bacteria</taxon>
        <taxon>Bacillati</taxon>
        <taxon>Actinomycetota</taxon>
        <taxon>Actinomycetes</taxon>
        <taxon>Kitasatosporales</taxon>
        <taxon>Streptomycetaceae</taxon>
        <taxon>Streptomyces</taxon>
    </lineage>
</organism>
<evidence type="ECO:0000256" key="1">
    <source>
        <dbReference type="ARBA" id="ARBA00004741"/>
    </source>
</evidence>
<dbReference type="EMBL" id="CM000951">
    <property type="protein sequence ID" value="EFH28432.1"/>
    <property type="molecule type" value="Genomic_DNA"/>
</dbReference>
<dbReference type="PANTHER" id="PTHR21022">
    <property type="entry name" value="PREPHENATE DEHYDRATASE P PROTEIN"/>
    <property type="match status" value="1"/>
</dbReference>
<feature type="domain" description="Prephenate dehydratase" evidence="9">
    <location>
        <begin position="3"/>
        <end position="178"/>
    </location>
</feature>
<dbReference type="eggNOG" id="COG0077">
    <property type="taxonomic scope" value="Bacteria"/>
</dbReference>
<evidence type="ECO:0000256" key="6">
    <source>
        <dbReference type="ARBA" id="ARBA00023239"/>
    </source>
</evidence>
<evidence type="ECO:0000313" key="10">
    <source>
        <dbReference type="EMBL" id="EFH28432.1"/>
    </source>
</evidence>
<dbReference type="PANTHER" id="PTHR21022:SF19">
    <property type="entry name" value="PREPHENATE DEHYDRATASE-RELATED"/>
    <property type="match status" value="1"/>
</dbReference>
<dbReference type="GO" id="GO:0004664">
    <property type="term" value="F:prephenate dehydratase activity"/>
    <property type="evidence" value="ECO:0007669"/>
    <property type="project" value="UniProtKB-EC"/>
</dbReference>
<dbReference type="InterPro" id="IPR001086">
    <property type="entry name" value="Preph_deHydtase"/>
</dbReference>
<dbReference type="UniPathway" id="UPA00121">
    <property type="reaction ID" value="UER00345"/>
</dbReference>
<dbReference type="SUPFAM" id="SSF55021">
    <property type="entry name" value="ACT-like"/>
    <property type="match status" value="1"/>
</dbReference>
<keyword evidence="3" id="KW-0028">Amino-acid biosynthesis</keyword>
<evidence type="ECO:0000256" key="2">
    <source>
        <dbReference type="ARBA" id="ARBA00013147"/>
    </source>
</evidence>
<dbReference type="GO" id="GO:0009094">
    <property type="term" value="P:L-phenylalanine biosynthetic process"/>
    <property type="evidence" value="ECO:0007669"/>
    <property type="project" value="UniProtKB-UniPathway"/>
</dbReference>
<evidence type="ECO:0000256" key="3">
    <source>
        <dbReference type="ARBA" id="ARBA00022605"/>
    </source>
</evidence>
<reference evidence="10" key="1">
    <citation type="submission" date="2009-10" db="EMBL/GenBank/DDBJ databases">
        <title>The genome sequence of Streptomyces sviceus strain ATCC 29083.</title>
        <authorList>
            <consortium name="The Broad Institute Genome Sequencing Platform"/>
            <consortium name="Broad Institute Microbial Sequencing Center"/>
            <person name="Fischbach M."/>
            <person name="Godfrey P."/>
            <person name="Ward D."/>
            <person name="Young S."/>
            <person name="Zeng Q."/>
            <person name="Koehrsen M."/>
            <person name="Alvarado L."/>
            <person name="Berlin A.M."/>
            <person name="Bochicchio J."/>
            <person name="Borenstein D."/>
            <person name="Chapman S.B."/>
            <person name="Chen Z."/>
            <person name="Engels R."/>
            <person name="Freedman E."/>
            <person name="Gellesch M."/>
            <person name="Goldberg J."/>
            <person name="Griggs A."/>
            <person name="Gujja S."/>
            <person name="Heilman E.R."/>
            <person name="Heiman D.I."/>
            <person name="Hepburn T.A."/>
            <person name="Howarth C."/>
            <person name="Jen D."/>
            <person name="Larson L."/>
            <person name="Lewis B."/>
            <person name="Mehta T."/>
            <person name="Park D."/>
            <person name="Pearson M."/>
            <person name="Richards J."/>
            <person name="Roberts A."/>
            <person name="Saif S."/>
            <person name="Shea T.D."/>
            <person name="Shenoy N."/>
            <person name="Sisk P."/>
            <person name="Stolte C."/>
            <person name="Sykes S.N."/>
            <person name="Thomson T."/>
            <person name="Walk T."/>
            <person name="White J."/>
            <person name="Yandava C."/>
            <person name="Straight P."/>
            <person name="Clardy J."/>
            <person name="Hung D."/>
            <person name="Kolter R."/>
            <person name="Mekalanos J."/>
            <person name="Walker S."/>
            <person name="Walsh C.T."/>
            <person name="Wieland-Brown L.C."/>
            <person name="Haas B."/>
            <person name="Nusbaum C."/>
            <person name="Birren B."/>
        </authorList>
    </citation>
    <scope>NUCLEOTIDE SEQUENCE [LARGE SCALE GENOMIC DNA]</scope>
    <source>
        <strain evidence="10">ATCC 29083</strain>
    </source>
</reference>
<proteinExistence type="predicted"/>
<dbReference type="InterPro" id="IPR018528">
    <property type="entry name" value="Preph_deHydtase_CS"/>
</dbReference>
<dbReference type="Gene3D" id="3.40.190.10">
    <property type="entry name" value="Periplasmic binding protein-like II"/>
    <property type="match status" value="2"/>
</dbReference>
<dbReference type="AlphaFoldDB" id="D6XCG0"/>
<protein>
    <recommendedName>
        <fullName evidence="2">prephenate dehydratase</fullName>
        <ecNumber evidence="2">4.2.1.51</ecNumber>
    </recommendedName>
</protein>
<feature type="compositionally biased region" description="Low complexity" evidence="8">
    <location>
        <begin position="270"/>
        <end position="282"/>
    </location>
</feature>
<dbReference type="EC" id="4.2.1.51" evidence="2"/>
<comment type="pathway">
    <text evidence="1">Amino-acid biosynthesis; L-phenylalanine biosynthesis; phenylpyruvate from prephenate: step 1/1.</text>
</comment>
<keyword evidence="4" id="KW-0057">Aromatic amino acid biosynthesis</keyword>
<evidence type="ECO:0000256" key="8">
    <source>
        <dbReference type="SAM" id="MobiDB-lite"/>
    </source>
</evidence>
<dbReference type="SUPFAM" id="SSF53850">
    <property type="entry name" value="Periplasmic binding protein-like II"/>
    <property type="match status" value="1"/>
</dbReference>
<dbReference type="Proteomes" id="UP000002785">
    <property type="component" value="Chromosome"/>
</dbReference>